<evidence type="ECO:0000313" key="1">
    <source>
        <dbReference type="EMBL" id="KAF0256044.1"/>
    </source>
</evidence>
<organism evidence="1 2">
    <name type="scientific">Pseudomonas putida</name>
    <name type="common">Arthrobacter siderocapsulatus</name>
    <dbReference type="NCBI Taxonomy" id="303"/>
    <lineage>
        <taxon>Bacteria</taxon>
        <taxon>Pseudomonadati</taxon>
        <taxon>Pseudomonadota</taxon>
        <taxon>Gammaproteobacteria</taxon>
        <taxon>Pseudomonadales</taxon>
        <taxon>Pseudomonadaceae</taxon>
        <taxon>Pseudomonas</taxon>
    </lineage>
</organism>
<sequence>MATNALIYDAYILCTDRIIDVVGLAYGVVDDEEFDGEVHQTFPLRKAWVDDMGIGVIDSQRHQYMILSLDDQRMDFFGNLHRLLALSFLHDKPTN</sequence>
<accession>A0A7Z9EPS8</accession>
<dbReference type="AlphaFoldDB" id="A0A7Z9EPS8"/>
<name>A0A7Z9EPS8_PSEPU</name>
<gene>
    <name evidence="1" type="ORF">GN299_03515</name>
</gene>
<evidence type="ECO:0000313" key="2">
    <source>
        <dbReference type="Proteomes" id="UP000442695"/>
    </source>
</evidence>
<dbReference type="Proteomes" id="UP000442695">
    <property type="component" value="Unassembled WGS sequence"/>
</dbReference>
<dbReference type="RefSeq" id="WP_156858353.1">
    <property type="nucleotide sequence ID" value="NZ_CP120969.1"/>
</dbReference>
<proteinExistence type="predicted"/>
<comment type="caution">
    <text evidence="1">The sequence shown here is derived from an EMBL/GenBank/DDBJ whole genome shotgun (WGS) entry which is preliminary data.</text>
</comment>
<dbReference type="EMBL" id="WOWR01000003">
    <property type="protein sequence ID" value="KAF0256044.1"/>
    <property type="molecule type" value="Genomic_DNA"/>
</dbReference>
<reference evidence="1 2" key="1">
    <citation type="submission" date="2019-12" db="EMBL/GenBank/DDBJ databases">
        <authorList>
            <person name="Woiski C."/>
        </authorList>
    </citation>
    <scope>NUCLEOTIDE SEQUENCE [LARGE SCALE GENOMIC DNA]</scope>
    <source>
        <strain evidence="1 2">BOE100</strain>
    </source>
</reference>
<protein>
    <submittedName>
        <fullName evidence="1">Uncharacterized protein</fullName>
    </submittedName>
</protein>